<keyword evidence="1" id="KW-0175">Coiled coil</keyword>
<reference evidence="2 3" key="1">
    <citation type="submission" date="2018-04" db="EMBL/GenBank/DDBJ databases">
        <authorList>
            <person name="Huttner S."/>
            <person name="Dainat J."/>
        </authorList>
    </citation>
    <scope>NUCLEOTIDE SEQUENCE [LARGE SCALE GENOMIC DNA]</scope>
</reference>
<dbReference type="AlphaFoldDB" id="A0A446BGC1"/>
<protein>
    <submittedName>
        <fullName evidence="2">Ea12124a-941f-4147-860b-40cc1c8107a6</fullName>
    </submittedName>
</protein>
<sequence length="514" mass="58208">MSTPMEELLAQLMAKPVAKPTMETLPADLIIEIAGCRRIYHVTAGLFAQRIQSMPWLVAFHSLGALGALANRTEIANKLRVLRLGSHYIEPAQRRSFDERLENASEDQKQTILVQLDNWRRHFSRQVRYCVDKEDCRALTGILDRLTKLEHVEVTDAVSTDAEVAKRFSIYEKRDGKCFGMEKFARATGSHYASRASPIEPLGNMFGKNTGLGHNFGVLLEALGAAQRPIRSLRAWHWPNDRERDFVSIHYLPPIDATTTLGDQLATSFADLTSVSLMLRCVPPESAEVVRCINWMFLPALAQLAPRLQRLTLAFDDTGREGRQWHDALVGTLSRFARHADLPALRFLDLRDAPVRRCDLLALWARTRRTLREIRLSGISLTADEMDDDAGGHGGCGGRWRRLFADVAKLYGLRGHGGGAWGLVVFNNNWFDTCNRCLYQRYAVPHGWRDCPHTCFTTALVAGEEEAQRNLGLETLLRARTVSMRELAELREKLMAAEEEMMRELDELREELSR</sequence>
<name>A0A446BGC1_9PEZI</name>
<organism evidence="2 3">
    <name type="scientific">Thermothielavioides terrestris</name>
    <dbReference type="NCBI Taxonomy" id="2587410"/>
    <lineage>
        <taxon>Eukaryota</taxon>
        <taxon>Fungi</taxon>
        <taxon>Dikarya</taxon>
        <taxon>Ascomycota</taxon>
        <taxon>Pezizomycotina</taxon>
        <taxon>Sordariomycetes</taxon>
        <taxon>Sordariomycetidae</taxon>
        <taxon>Sordariales</taxon>
        <taxon>Chaetomiaceae</taxon>
        <taxon>Thermothielavioides</taxon>
    </lineage>
</organism>
<evidence type="ECO:0000313" key="2">
    <source>
        <dbReference type="EMBL" id="SPQ21560.1"/>
    </source>
</evidence>
<feature type="coiled-coil region" evidence="1">
    <location>
        <begin position="473"/>
        <end position="514"/>
    </location>
</feature>
<evidence type="ECO:0000313" key="3">
    <source>
        <dbReference type="Proteomes" id="UP000289323"/>
    </source>
</evidence>
<accession>A0A446BGC1</accession>
<gene>
    <name evidence="2" type="ORF">TT172_LOCUS3979</name>
</gene>
<proteinExistence type="predicted"/>
<dbReference type="Proteomes" id="UP000289323">
    <property type="component" value="Unassembled WGS sequence"/>
</dbReference>
<dbReference type="EMBL" id="OUUZ01000008">
    <property type="protein sequence ID" value="SPQ21560.1"/>
    <property type="molecule type" value="Genomic_DNA"/>
</dbReference>
<evidence type="ECO:0000256" key="1">
    <source>
        <dbReference type="SAM" id="Coils"/>
    </source>
</evidence>